<dbReference type="SUPFAM" id="SSF54373">
    <property type="entry name" value="FAD-linked reductases, C-terminal domain"/>
    <property type="match status" value="1"/>
</dbReference>
<dbReference type="AlphaFoldDB" id="A0A1H1IPB7"/>
<sequence>MQGNEKREVVVIGAGAVGVSCALWLRRKGFDVLLVDRGDIAGAASFGNAATIADYACTPIPQPKIWRDLPGLLFGVESPLSIRWSRLGNFATWLAAFLAQCNRRAYLSNTGALAALLRGTHDGYAPLLDDAPNAAALVRREGCLYAYQTEAAFRRATDDIKLRAELGVRQEMLSASELAQLEPALHQRAVGAVLFPSASHLVDPQSFVWELAKPLIAEQRHVRMDVSTIATSAAGVSLRSAKGEEIRADRVVIAGGAWSAKLAAQLGDRIPLGAERGYHVEFQLKEPLFTRPTCIAESSFYMTPLRDLRLRAAGTVELSGLRLPLNPARTDFIERNIRRNIRLDAPVTSSWLGIRPTMPDYLPVMGHSSADERVIYAFGHQHLGMTLAGTTGDMVARLIEGKKPKELEQFSVARFK</sequence>
<dbReference type="SUPFAM" id="SSF51905">
    <property type="entry name" value="FAD/NAD(P)-binding domain"/>
    <property type="match status" value="1"/>
</dbReference>
<dbReference type="Pfam" id="PF01266">
    <property type="entry name" value="DAO"/>
    <property type="match status" value="1"/>
</dbReference>
<gene>
    <name evidence="3" type="ORF">SAMN05443245_5460</name>
</gene>
<dbReference type="EMBL" id="FNKP01000002">
    <property type="protein sequence ID" value="SDR39565.1"/>
    <property type="molecule type" value="Genomic_DNA"/>
</dbReference>
<dbReference type="Proteomes" id="UP000183487">
    <property type="component" value="Unassembled WGS sequence"/>
</dbReference>
<evidence type="ECO:0000256" key="1">
    <source>
        <dbReference type="ARBA" id="ARBA00023002"/>
    </source>
</evidence>
<dbReference type="InterPro" id="IPR036188">
    <property type="entry name" value="FAD/NAD-bd_sf"/>
</dbReference>
<feature type="domain" description="FAD dependent oxidoreductase" evidence="2">
    <location>
        <begin position="9"/>
        <end position="398"/>
    </location>
</feature>
<dbReference type="Gene3D" id="3.50.50.60">
    <property type="entry name" value="FAD/NAD(P)-binding domain"/>
    <property type="match status" value="2"/>
</dbReference>
<accession>A0A1H1IPB7</accession>
<reference evidence="4" key="1">
    <citation type="submission" date="2016-10" db="EMBL/GenBank/DDBJ databases">
        <authorList>
            <person name="Varghese N."/>
        </authorList>
    </citation>
    <scope>NUCLEOTIDE SEQUENCE [LARGE SCALE GENOMIC DNA]</scope>
    <source>
        <strain evidence="4">GAS106B</strain>
    </source>
</reference>
<keyword evidence="1" id="KW-0560">Oxidoreductase</keyword>
<dbReference type="GO" id="GO:0016491">
    <property type="term" value="F:oxidoreductase activity"/>
    <property type="evidence" value="ECO:0007669"/>
    <property type="project" value="UniProtKB-KW"/>
</dbReference>
<organism evidence="3 4">
    <name type="scientific">Paraburkholderia fungorum</name>
    <dbReference type="NCBI Taxonomy" id="134537"/>
    <lineage>
        <taxon>Bacteria</taxon>
        <taxon>Pseudomonadati</taxon>
        <taxon>Pseudomonadota</taxon>
        <taxon>Betaproteobacteria</taxon>
        <taxon>Burkholderiales</taxon>
        <taxon>Burkholderiaceae</taxon>
        <taxon>Paraburkholderia</taxon>
    </lineage>
</organism>
<name>A0A1H1IPB7_9BURK</name>
<evidence type="ECO:0000259" key="2">
    <source>
        <dbReference type="Pfam" id="PF01266"/>
    </source>
</evidence>
<dbReference type="PANTHER" id="PTHR13847:SF289">
    <property type="entry name" value="GLYCINE OXIDASE"/>
    <property type="match status" value="1"/>
</dbReference>
<proteinExistence type="predicted"/>
<evidence type="ECO:0000313" key="4">
    <source>
        <dbReference type="Proteomes" id="UP000183487"/>
    </source>
</evidence>
<dbReference type="GO" id="GO:0005737">
    <property type="term" value="C:cytoplasm"/>
    <property type="evidence" value="ECO:0007669"/>
    <property type="project" value="TreeGrafter"/>
</dbReference>
<dbReference type="PANTHER" id="PTHR13847">
    <property type="entry name" value="SARCOSINE DEHYDROGENASE-RELATED"/>
    <property type="match status" value="1"/>
</dbReference>
<dbReference type="RefSeq" id="WP_074770376.1">
    <property type="nucleotide sequence ID" value="NZ_FNKP01000002.1"/>
</dbReference>
<evidence type="ECO:0000313" key="3">
    <source>
        <dbReference type="EMBL" id="SDR39565.1"/>
    </source>
</evidence>
<dbReference type="Gene3D" id="3.30.9.10">
    <property type="entry name" value="D-Amino Acid Oxidase, subunit A, domain 2"/>
    <property type="match status" value="1"/>
</dbReference>
<dbReference type="InterPro" id="IPR006076">
    <property type="entry name" value="FAD-dep_OxRdtase"/>
</dbReference>
<dbReference type="PROSITE" id="PS51257">
    <property type="entry name" value="PROKAR_LIPOPROTEIN"/>
    <property type="match status" value="1"/>
</dbReference>
<protein>
    <submittedName>
        <fullName evidence="3">D-amino-acid dehydrogenase</fullName>
    </submittedName>
</protein>
<dbReference type="OrthoDB" id="18526at2"/>
<keyword evidence="4" id="KW-1185">Reference proteome</keyword>